<keyword evidence="3" id="KW-1185">Reference proteome</keyword>
<reference evidence="2 3" key="2">
    <citation type="submission" date="2020-03" db="EMBL/GenBank/DDBJ databases">
        <authorList>
            <person name="Ichikawa N."/>
            <person name="Kimura A."/>
            <person name="Kitahashi Y."/>
            <person name="Uohara A."/>
        </authorList>
    </citation>
    <scope>NUCLEOTIDE SEQUENCE [LARGE SCALE GENOMIC DNA]</scope>
    <source>
        <strain evidence="2 3">NBRC 108638</strain>
    </source>
</reference>
<keyword evidence="1" id="KW-0472">Membrane</keyword>
<feature type="transmembrane region" description="Helical" evidence="1">
    <location>
        <begin position="6"/>
        <end position="28"/>
    </location>
</feature>
<comment type="caution">
    <text evidence="2">The sequence shown here is derived from an EMBL/GenBank/DDBJ whole genome shotgun (WGS) entry which is preliminary data.</text>
</comment>
<dbReference type="AlphaFoldDB" id="A0A6V8L5H8"/>
<keyword evidence="1" id="KW-1133">Transmembrane helix</keyword>
<organism evidence="2 3">
    <name type="scientific">Phytohabitans rumicis</name>
    <dbReference type="NCBI Taxonomy" id="1076125"/>
    <lineage>
        <taxon>Bacteria</taxon>
        <taxon>Bacillati</taxon>
        <taxon>Actinomycetota</taxon>
        <taxon>Actinomycetes</taxon>
        <taxon>Micromonosporales</taxon>
        <taxon>Micromonosporaceae</taxon>
    </lineage>
</organism>
<evidence type="ECO:0000313" key="2">
    <source>
        <dbReference type="EMBL" id="GFJ89307.1"/>
    </source>
</evidence>
<evidence type="ECO:0000256" key="1">
    <source>
        <dbReference type="SAM" id="Phobius"/>
    </source>
</evidence>
<dbReference type="RefSeq" id="WP_173076951.1">
    <property type="nucleotide sequence ID" value="NZ_BLPG01000001.1"/>
</dbReference>
<feature type="transmembrane region" description="Helical" evidence="1">
    <location>
        <begin position="40"/>
        <end position="58"/>
    </location>
</feature>
<accession>A0A6V8L5H8</accession>
<gene>
    <name evidence="2" type="ORF">Prum_029490</name>
</gene>
<proteinExistence type="predicted"/>
<evidence type="ECO:0000313" key="3">
    <source>
        <dbReference type="Proteomes" id="UP000482960"/>
    </source>
</evidence>
<dbReference type="Proteomes" id="UP000482960">
    <property type="component" value="Unassembled WGS sequence"/>
</dbReference>
<feature type="transmembrane region" description="Helical" evidence="1">
    <location>
        <begin position="64"/>
        <end position="83"/>
    </location>
</feature>
<sequence>MTLITGGLVGVFALAAFHITCISLATVALRRTDRVEDRHLCAALISAQVVAVLVGLTFDSFSFTTFSFTLALLSGLCGAVWRFTHPARTVRTSTVNRLGG</sequence>
<name>A0A6V8L5H8_9ACTN</name>
<reference evidence="2 3" key="1">
    <citation type="submission" date="2020-03" db="EMBL/GenBank/DDBJ databases">
        <title>Whole genome shotgun sequence of Phytohabitans rumicis NBRC 108638.</title>
        <authorList>
            <person name="Komaki H."/>
            <person name="Tamura T."/>
        </authorList>
    </citation>
    <scope>NUCLEOTIDE SEQUENCE [LARGE SCALE GENOMIC DNA]</scope>
    <source>
        <strain evidence="2 3">NBRC 108638</strain>
    </source>
</reference>
<keyword evidence="1" id="KW-0812">Transmembrane</keyword>
<dbReference type="EMBL" id="BLPG01000001">
    <property type="protein sequence ID" value="GFJ89307.1"/>
    <property type="molecule type" value="Genomic_DNA"/>
</dbReference>
<protein>
    <submittedName>
        <fullName evidence="2">Uncharacterized protein</fullName>
    </submittedName>
</protein>